<evidence type="ECO:0000256" key="1">
    <source>
        <dbReference type="ARBA" id="ARBA00004141"/>
    </source>
</evidence>
<evidence type="ECO:0000313" key="12">
    <source>
        <dbReference type="Proteomes" id="UP000327439"/>
    </source>
</evidence>
<feature type="compositionally biased region" description="Basic residues" evidence="9">
    <location>
        <begin position="486"/>
        <end position="495"/>
    </location>
</feature>
<dbReference type="GO" id="GO:0005516">
    <property type="term" value="F:calmodulin binding"/>
    <property type="evidence" value="ECO:0007669"/>
    <property type="project" value="UniProtKB-KW"/>
</dbReference>
<dbReference type="AlphaFoldDB" id="A0A5J5W2C9"/>
<evidence type="ECO:0000256" key="6">
    <source>
        <dbReference type="ARBA" id="ARBA00023136"/>
    </source>
</evidence>
<keyword evidence="4 8" id="KW-0611">Plant defense</keyword>
<comment type="similarity">
    <text evidence="2 8">Belongs to the MLO family.</text>
</comment>
<feature type="region of interest" description="Disordered" evidence="9">
    <location>
        <begin position="483"/>
        <end position="520"/>
    </location>
</feature>
<feature type="transmembrane region" description="Helical" evidence="10">
    <location>
        <begin position="61"/>
        <end position="80"/>
    </location>
</feature>
<name>A0A5J5W2C9_GOSBA</name>
<evidence type="ECO:0000256" key="4">
    <source>
        <dbReference type="ARBA" id="ARBA00022821"/>
    </source>
</evidence>
<dbReference type="OrthoDB" id="1388414at2759"/>
<evidence type="ECO:0000256" key="8">
    <source>
        <dbReference type="RuleBase" id="RU280816"/>
    </source>
</evidence>
<dbReference type="GO" id="GO:0006952">
    <property type="term" value="P:defense response"/>
    <property type="evidence" value="ECO:0007669"/>
    <property type="project" value="UniProtKB-KW"/>
</dbReference>
<evidence type="ECO:0000256" key="2">
    <source>
        <dbReference type="ARBA" id="ARBA00006574"/>
    </source>
</evidence>
<evidence type="ECO:0000256" key="10">
    <source>
        <dbReference type="SAM" id="Phobius"/>
    </source>
</evidence>
<evidence type="ECO:0000256" key="9">
    <source>
        <dbReference type="SAM" id="MobiDB-lite"/>
    </source>
</evidence>
<protein>
    <recommendedName>
        <fullName evidence="8">MLO-like protein</fullName>
    </recommendedName>
</protein>
<evidence type="ECO:0000256" key="5">
    <source>
        <dbReference type="ARBA" id="ARBA00022989"/>
    </source>
</evidence>
<sequence length="609" mass="70466">MADATNKARSLEQTPTWAVAVVCLVLVVISIIIEHAIHMLGKWFKKRHKTALYEALEKVKAELMLMGFISLLLTVTQSLISDICIPRNIANTWHPCDQQAEAHKYGQISGRKLVEFSDDDDDDGTTYIPRRSLATSNYDKCQEKATLVSAYGIHQLHIFIFMLAVCHILYCIIIYALGRTKMRKWKSWENETKTIEYQYYNDPERFRFARDTSFGRRHLNCWSRSTLTLWIMCFFRQFFGSVTKVDYLTLRHGFIMAHLAPANETKFDFQKYIKRSLEDDFKVVVGISPIIWFIAVLFLLAYTHGKSSNKIKMGDEDEADLGYWFNYFKCILMTRKQFSLNQQDGWYSYLWLPFVPLIVMIITELGVSIQDRGGVVKGAPLVRPGDDLFWFGRPRFLLFSHSPCSITNAFQLAFFVWSTYEFSIRSCYHEHLEDIIIRFSMGVVTQFICSYVTLPLYALVTQMGSNMRPTIFNERVATALRNWHQQSKKHTKQNKQSHSQNTTPLSSRPATPTHGMSPVHLLHNYPRSVESYPTSPRLSITENNRLVLHSPRQHGIKDDVDDRSLHKEIAQVDTTFEESNSLQRAAMAQATRTQHEIDIASPIFSLKKK</sequence>
<feature type="transmembrane region" description="Helical" evidence="10">
    <location>
        <begin position="346"/>
        <end position="367"/>
    </location>
</feature>
<organism evidence="11 12">
    <name type="scientific">Gossypium barbadense</name>
    <name type="common">Sea Island cotton</name>
    <name type="synonym">Hibiscus barbadensis</name>
    <dbReference type="NCBI Taxonomy" id="3634"/>
    <lineage>
        <taxon>Eukaryota</taxon>
        <taxon>Viridiplantae</taxon>
        <taxon>Streptophyta</taxon>
        <taxon>Embryophyta</taxon>
        <taxon>Tracheophyta</taxon>
        <taxon>Spermatophyta</taxon>
        <taxon>Magnoliopsida</taxon>
        <taxon>eudicotyledons</taxon>
        <taxon>Gunneridae</taxon>
        <taxon>Pentapetalae</taxon>
        <taxon>rosids</taxon>
        <taxon>malvids</taxon>
        <taxon>Malvales</taxon>
        <taxon>Malvaceae</taxon>
        <taxon>Malvoideae</taxon>
        <taxon>Gossypium</taxon>
    </lineage>
</organism>
<gene>
    <name evidence="8" type="primary">MLO</name>
    <name evidence="11" type="ORF">ES319_A05G433500v1</name>
</gene>
<keyword evidence="8" id="KW-0112">Calmodulin-binding</keyword>
<keyword evidence="12" id="KW-1185">Reference proteome</keyword>
<dbReference type="InterPro" id="IPR004326">
    <property type="entry name" value="Mlo"/>
</dbReference>
<feature type="transmembrane region" description="Helical" evidence="10">
    <location>
        <begin position="156"/>
        <end position="177"/>
    </location>
</feature>
<feature type="compositionally biased region" description="Polar residues" evidence="9">
    <location>
        <begin position="496"/>
        <end position="510"/>
    </location>
</feature>
<reference evidence="12" key="1">
    <citation type="journal article" date="2020" name="Nat. Genet.">
        <title>Genomic diversifications of five Gossypium allopolyploid species and their impact on cotton improvement.</title>
        <authorList>
            <person name="Chen Z.J."/>
            <person name="Sreedasyam A."/>
            <person name="Ando A."/>
            <person name="Song Q."/>
            <person name="De Santiago L.M."/>
            <person name="Hulse-Kemp A.M."/>
            <person name="Ding M."/>
            <person name="Ye W."/>
            <person name="Kirkbride R.C."/>
            <person name="Jenkins J."/>
            <person name="Plott C."/>
            <person name="Lovell J."/>
            <person name="Lin Y.M."/>
            <person name="Vaughn R."/>
            <person name="Liu B."/>
            <person name="Simpson S."/>
            <person name="Scheffler B.E."/>
            <person name="Wen L."/>
            <person name="Saski C.A."/>
            <person name="Grover C.E."/>
            <person name="Hu G."/>
            <person name="Conover J.L."/>
            <person name="Carlson J.W."/>
            <person name="Shu S."/>
            <person name="Boston L.B."/>
            <person name="Williams M."/>
            <person name="Peterson D.G."/>
            <person name="McGee K."/>
            <person name="Jones D.C."/>
            <person name="Wendel J.F."/>
            <person name="Stelly D.M."/>
            <person name="Grimwood J."/>
            <person name="Schmutz J."/>
        </authorList>
    </citation>
    <scope>NUCLEOTIDE SEQUENCE [LARGE SCALE GENOMIC DNA]</scope>
    <source>
        <strain evidence="12">cv. 3-79</strain>
    </source>
</reference>
<keyword evidence="6 8" id="KW-0472">Membrane</keyword>
<dbReference type="Pfam" id="PF03094">
    <property type="entry name" value="Mlo"/>
    <property type="match status" value="2"/>
</dbReference>
<dbReference type="PANTHER" id="PTHR31942">
    <property type="entry name" value="MLO-LIKE PROTEIN 1"/>
    <property type="match status" value="1"/>
</dbReference>
<keyword evidence="5 8" id="KW-1133">Transmembrane helix</keyword>
<keyword evidence="7 8" id="KW-0568">Pathogenesis-related protein</keyword>
<evidence type="ECO:0000256" key="7">
    <source>
        <dbReference type="ARBA" id="ARBA00023265"/>
    </source>
</evidence>
<feature type="transmembrane region" description="Helical" evidence="10">
    <location>
        <begin position="396"/>
        <end position="417"/>
    </location>
</feature>
<comment type="domain">
    <text evidence="8">The C-terminus contains a calmodulin-binding domain, which binds calmodulin in a calcium-dependent fashion.</text>
</comment>
<feature type="transmembrane region" description="Helical" evidence="10">
    <location>
        <begin position="17"/>
        <end position="40"/>
    </location>
</feature>
<dbReference type="Proteomes" id="UP000327439">
    <property type="component" value="Chromosome A05"/>
</dbReference>
<feature type="transmembrane region" description="Helical" evidence="10">
    <location>
        <begin position="437"/>
        <end position="460"/>
    </location>
</feature>
<dbReference type="EMBL" id="CM018206">
    <property type="protein sequence ID" value="KAB2085974.1"/>
    <property type="molecule type" value="Genomic_DNA"/>
</dbReference>
<feature type="transmembrane region" description="Helical" evidence="10">
    <location>
        <begin position="281"/>
        <end position="302"/>
    </location>
</feature>
<dbReference type="GO" id="GO:0016020">
    <property type="term" value="C:membrane"/>
    <property type="evidence" value="ECO:0007669"/>
    <property type="project" value="UniProtKB-SubCell"/>
</dbReference>
<proteinExistence type="inferred from homology"/>
<dbReference type="PANTHER" id="PTHR31942:SF84">
    <property type="entry name" value="MLO-LIKE PROTEIN 12"/>
    <property type="match status" value="1"/>
</dbReference>
<comment type="function">
    <text evidence="8">May be involved in modulation of pathogen defense and leaf cell death.</text>
</comment>
<keyword evidence="3 8" id="KW-0812">Transmembrane</keyword>
<evidence type="ECO:0000313" key="11">
    <source>
        <dbReference type="EMBL" id="KAB2085974.1"/>
    </source>
</evidence>
<accession>A0A5J5W2C9</accession>
<evidence type="ECO:0000256" key="3">
    <source>
        <dbReference type="ARBA" id="ARBA00022692"/>
    </source>
</evidence>
<comment type="subcellular location">
    <subcellularLocation>
        <location evidence="1 8">Membrane</location>
        <topology evidence="1 8">Multi-pass membrane protein</topology>
    </subcellularLocation>
</comment>